<dbReference type="InterPro" id="IPR036388">
    <property type="entry name" value="WH-like_DNA-bd_sf"/>
</dbReference>
<dbReference type="InterPro" id="IPR036390">
    <property type="entry name" value="WH_DNA-bd_sf"/>
</dbReference>
<dbReference type="Proteomes" id="UP000216998">
    <property type="component" value="Unassembled WGS sequence"/>
</dbReference>
<dbReference type="GO" id="GO:0043200">
    <property type="term" value="P:response to amino acid"/>
    <property type="evidence" value="ECO:0007669"/>
    <property type="project" value="TreeGrafter"/>
</dbReference>
<dbReference type="Gene3D" id="1.10.10.10">
    <property type="entry name" value="Winged helix-like DNA-binding domain superfamily/Winged helix DNA-binding domain"/>
    <property type="match status" value="1"/>
</dbReference>
<accession>A0A255Z421</accession>
<dbReference type="InterPro" id="IPR019885">
    <property type="entry name" value="Tscrpt_reg_HTH_AsnC-type_CS"/>
</dbReference>
<keyword evidence="1" id="KW-0805">Transcription regulation</keyword>
<evidence type="ECO:0000256" key="2">
    <source>
        <dbReference type="ARBA" id="ARBA00023125"/>
    </source>
</evidence>
<evidence type="ECO:0000256" key="1">
    <source>
        <dbReference type="ARBA" id="ARBA00023015"/>
    </source>
</evidence>
<dbReference type="GO" id="GO:0043565">
    <property type="term" value="F:sequence-specific DNA binding"/>
    <property type="evidence" value="ECO:0007669"/>
    <property type="project" value="InterPro"/>
</dbReference>
<dbReference type="Gene3D" id="3.30.70.920">
    <property type="match status" value="1"/>
</dbReference>
<gene>
    <name evidence="5" type="ORF">CHU95_05100</name>
</gene>
<dbReference type="InterPro" id="IPR000485">
    <property type="entry name" value="AsnC-type_HTH_dom"/>
</dbReference>
<dbReference type="OrthoDB" id="9809462at2"/>
<evidence type="ECO:0000313" key="5">
    <source>
        <dbReference type="EMBL" id="OYQ36171.1"/>
    </source>
</evidence>
<keyword evidence="6" id="KW-1185">Reference proteome</keyword>
<sequence>MPDRTPSPLDLLDDIGLHLLRELQRDARLSFADLARQVGLTAPAVAERVRRMEATGLIQGYRAEVNRAALGLRMTAFVRVRTHPGRDAELERFAAEQREVLECHEVAGEESYLLKVGATDVHHLNRLLVLLSAFGATHSTMVLTTKLTGRVLEPFA</sequence>
<dbReference type="RefSeq" id="WP_094454394.1">
    <property type="nucleotide sequence ID" value="NZ_NOXU01000023.1"/>
</dbReference>
<keyword evidence="3" id="KW-0804">Transcription</keyword>
<dbReference type="GO" id="GO:0005829">
    <property type="term" value="C:cytosol"/>
    <property type="evidence" value="ECO:0007669"/>
    <property type="project" value="TreeGrafter"/>
</dbReference>
<dbReference type="PANTHER" id="PTHR30154:SF53">
    <property type="entry name" value="HTH-TYPE TRANSCRIPTIONAL REGULATOR LRPC"/>
    <property type="match status" value="1"/>
</dbReference>
<feature type="domain" description="HTH asnC-type" evidence="4">
    <location>
        <begin position="12"/>
        <end position="73"/>
    </location>
</feature>
<dbReference type="InterPro" id="IPR019887">
    <property type="entry name" value="Tscrpt_reg_AsnC/Lrp_C"/>
</dbReference>
<dbReference type="SMART" id="SM00344">
    <property type="entry name" value="HTH_ASNC"/>
    <property type="match status" value="1"/>
</dbReference>
<proteinExistence type="predicted"/>
<name>A0A255Z421_9PROT</name>
<dbReference type="Pfam" id="PF13404">
    <property type="entry name" value="HTH_AsnC-type"/>
    <property type="match status" value="1"/>
</dbReference>
<dbReference type="SUPFAM" id="SSF46785">
    <property type="entry name" value="Winged helix' DNA-binding domain"/>
    <property type="match status" value="1"/>
</dbReference>
<dbReference type="AlphaFoldDB" id="A0A255Z421"/>
<dbReference type="PROSITE" id="PS50956">
    <property type="entry name" value="HTH_ASNC_2"/>
    <property type="match status" value="1"/>
</dbReference>
<dbReference type="PROSITE" id="PS00519">
    <property type="entry name" value="HTH_ASNC_1"/>
    <property type="match status" value="1"/>
</dbReference>
<protein>
    <recommendedName>
        <fullName evidence="4">HTH asnC-type domain-containing protein</fullName>
    </recommendedName>
</protein>
<dbReference type="PRINTS" id="PR00033">
    <property type="entry name" value="HTHASNC"/>
</dbReference>
<organism evidence="5 6">
    <name type="scientific">Niveispirillum lacus</name>
    <dbReference type="NCBI Taxonomy" id="1981099"/>
    <lineage>
        <taxon>Bacteria</taxon>
        <taxon>Pseudomonadati</taxon>
        <taxon>Pseudomonadota</taxon>
        <taxon>Alphaproteobacteria</taxon>
        <taxon>Rhodospirillales</taxon>
        <taxon>Azospirillaceae</taxon>
        <taxon>Niveispirillum</taxon>
    </lineage>
</organism>
<comment type="caution">
    <text evidence="5">The sequence shown here is derived from an EMBL/GenBank/DDBJ whole genome shotgun (WGS) entry which is preliminary data.</text>
</comment>
<evidence type="ECO:0000313" key="6">
    <source>
        <dbReference type="Proteomes" id="UP000216998"/>
    </source>
</evidence>
<reference evidence="5 6" key="1">
    <citation type="submission" date="2017-07" db="EMBL/GenBank/DDBJ databases">
        <title>Niveispirillum cyanobacteriorum sp. nov., isolated from cyanobacterial aggregates in a eutrophic lake.</title>
        <authorList>
            <person name="Cai H."/>
        </authorList>
    </citation>
    <scope>NUCLEOTIDE SEQUENCE [LARGE SCALE GENOMIC DNA]</scope>
    <source>
        <strain evidence="6">TH1-14</strain>
    </source>
</reference>
<dbReference type="InterPro" id="IPR011008">
    <property type="entry name" value="Dimeric_a/b-barrel"/>
</dbReference>
<dbReference type="SUPFAM" id="SSF54909">
    <property type="entry name" value="Dimeric alpha+beta barrel"/>
    <property type="match status" value="1"/>
</dbReference>
<dbReference type="InterPro" id="IPR019888">
    <property type="entry name" value="Tscrpt_reg_AsnC-like"/>
</dbReference>
<keyword evidence="2" id="KW-0238">DNA-binding</keyword>
<dbReference type="Pfam" id="PF01037">
    <property type="entry name" value="AsnC_trans_reg"/>
    <property type="match status" value="1"/>
</dbReference>
<dbReference type="EMBL" id="NOXU01000023">
    <property type="protein sequence ID" value="OYQ36171.1"/>
    <property type="molecule type" value="Genomic_DNA"/>
</dbReference>
<evidence type="ECO:0000256" key="3">
    <source>
        <dbReference type="ARBA" id="ARBA00023163"/>
    </source>
</evidence>
<evidence type="ECO:0000259" key="4">
    <source>
        <dbReference type="PROSITE" id="PS50956"/>
    </source>
</evidence>
<dbReference type="PANTHER" id="PTHR30154">
    <property type="entry name" value="LEUCINE-RESPONSIVE REGULATORY PROTEIN"/>
    <property type="match status" value="1"/>
</dbReference>